<feature type="compositionally biased region" description="Polar residues" evidence="1">
    <location>
        <begin position="152"/>
        <end position="173"/>
    </location>
</feature>
<evidence type="ECO:0000313" key="3">
    <source>
        <dbReference type="Proteomes" id="UP001165160"/>
    </source>
</evidence>
<gene>
    <name evidence="2" type="ORF">TrVE_jg10387</name>
</gene>
<feature type="compositionally biased region" description="Low complexity" evidence="1">
    <location>
        <begin position="142"/>
        <end position="151"/>
    </location>
</feature>
<feature type="compositionally biased region" description="Basic and acidic residues" evidence="1">
    <location>
        <begin position="121"/>
        <end position="132"/>
    </location>
</feature>
<feature type="compositionally biased region" description="Pro residues" evidence="1">
    <location>
        <begin position="246"/>
        <end position="257"/>
    </location>
</feature>
<feature type="region of interest" description="Disordered" evidence="1">
    <location>
        <begin position="113"/>
        <end position="261"/>
    </location>
</feature>
<feature type="compositionally biased region" description="Low complexity" evidence="1">
    <location>
        <begin position="13"/>
        <end position="28"/>
    </location>
</feature>
<feature type="compositionally biased region" description="Low complexity" evidence="1">
    <location>
        <begin position="73"/>
        <end position="92"/>
    </location>
</feature>
<evidence type="ECO:0008006" key="4">
    <source>
        <dbReference type="Google" id="ProtNLM"/>
    </source>
</evidence>
<evidence type="ECO:0000256" key="1">
    <source>
        <dbReference type="SAM" id="MobiDB-lite"/>
    </source>
</evidence>
<feature type="compositionally biased region" description="Basic and acidic residues" evidence="1">
    <location>
        <begin position="29"/>
        <end position="54"/>
    </location>
</feature>
<protein>
    <recommendedName>
        <fullName evidence="4">PH domain-containing protein</fullName>
    </recommendedName>
</protein>
<keyword evidence="3" id="KW-1185">Reference proteome</keyword>
<dbReference type="EMBL" id="BRXX01000446">
    <property type="protein sequence ID" value="GMI12463.1"/>
    <property type="molecule type" value="Genomic_DNA"/>
</dbReference>
<feature type="compositionally biased region" description="Basic and acidic residues" evidence="1">
    <location>
        <begin position="313"/>
        <end position="322"/>
    </location>
</feature>
<dbReference type="AlphaFoldDB" id="A0A9W7FHT6"/>
<accession>A0A9W7FHT6</accession>
<dbReference type="InterPro" id="IPR011993">
    <property type="entry name" value="PH-like_dom_sf"/>
</dbReference>
<organism evidence="2 3">
    <name type="scientific">Triparma verrucosa</name>
    <dbReference type="NCBI Taxonomy" id="1606542"/>
    <lineage>
        <taxon>Eukaryota</taxon>
        <taxon>Sar</taxon>
        <taxon>Stramenopiles</taxon>
        <taxon>Ochrophyta</taxon>
        <taxon>Bolidophyceae</taxon>
        <taxon>Parmales</taxon>
        <taxon>Triparmaceae</taxon>
        <taxon>Triparma</taxon>
    </lineage>
</organism>
<dbReference type="Proteomes" id="UP001165160">
    <property type="component" value="Unassembled WGS sequence"/>
</dbReference>
<reference evidence="3" key="1">
    <citation type="journal article" date="2023" name="Commun. Biol.">
        <title>Genome analysis of Parmales, the sister group of diatoms, reveals the evolutionary specialization of diatoms from phago-mixotrophs to photoautotrophs.</title>
        <authorList>
            <person name="Ban H."/>
            <person name="Sato S."/>
            <person name="Yoshikawa S."/>
            <person name="Yamada K."/>
            <person name="Nakamura Y."/>
            <person name="Ichinomiya M."/>
            <person name="Sato N."/>
            <person name="Blanc-Mathieu R."/>
            <person name="Endo H."/>
            <person name="Kuwata A."/>
            <person name="Ogata H."/>
        </authorList>
    </citation>
    <scope>NUCLEOTIDE SEQUENCE [LARGE SCALE GENOMIC DNA]</scope>
    <source>
        <strain evidence="3">NIES 3699</strain>
    </source>
</reference>
<comment type="caution">
    <text evidence="2">The sequence shown here is derived from an EMBL/GenBank/DDBJ whole genome shotgun (WGS) entry which is preliminary data.</text>
</comment>
<sequence length="777" mass="85748">MAFHHKFKVGGVPPARASARLSSLSLPSDLEKKLGDVNIEELKREHLKSSETPKKTTTNNNDDDDNDNDNKNDNNTSNKSNGLNSTNNNDPNALVGKVVSSINSARAVMVKSELLQLSKPYHTDSDSDRSENFDNDDDDDISISSASSLGSTTAPRSESLNQKGFKRLSTQGNLGDDEMEVEEDRSSDTDMKYPPSSIFTTGTKSAFTSTTPSSSNSNPPSMRNSLSAPNPSPPVRRISLSTPPRAESPPPPSPPSSPTLLTTILLPPLPQGSFVHPELMSLRSSFEKEMERHNKALIRVKTKSFDEISDEDSPLKSEKVEVTTETAGPSVENPRLHLNKPSSTLTQALTTLLHLHPHPSTLHPHTGYLTKHPPPSQMTLINDFKREKLKLCRVTPSTFLYSGSTQKTIALTPTTECYAISSPKNSKSSEFHFVIVEGGIRRNFSTETERKRSEWIKAIHRCIPNGDVSGLERFCREEEGRIDYLRDIKSMNDREAYVSYVSGVEIKIPVSMIKNTGGEQKNSGTGGERQLWKDFGRDRICVNGTLLSGDVDGVEYIIGYFIDTVRSLSRRNVTDVDCAYAAVAVLESCGRTRSGGDCYDVVNYFLGIEEVVVVQNGGEAIDVKIEQEGGGVSGELEVGRKRRKKCFVKVEAGVLEWNGSKGGAVKLKGANVEVIEEDIGVVLLIKAINKDVHLKFQDDRWKLWKSTIEREAEGRSVKGDVVINVTVKNIYKVCTTDPEGEDSDVWARVEGIFEQEFVLEGGKELWRGEETVEVRVL</sequence>
<dbReference type="SUPFAM" id="SSF50729">
    <property type="entry name" value="PH domain-like"/>
    <property type="match status" value="1"/>
</dbReference>
<feature type="region of interest" description="Disordered" evidence="1">
    <location>
        <begin position="309"/>
        <end position="339"/>
    </location>
</feature>
<proteinExistence type="predicted"/>
<evidence type="ECO:0000313" key="2">
    <source>
        <dbReference type="EMBL" id="GMI12463.1"/>
    </source>
</evidence>
<feature type="compositionally biased region" description="Low complexity" evidence="1">
    <location>
        <begin position="199"/>
        <end position="227"/>
    </location>
</feature>
<name>A0A9W7FHT6_9STRA</name>
<dbReference type="Gene3D" id="2.30.29.30">
    <property type="entry name" value="Pleckstrin-homology domain (PH domain)/Phosphotyrosine-binding domain (PTB)"/>
    <property type="match status" value="1"/>
</dbReference>
<feature type="region of interest" description="Disordered" evidence="1">
    <location>
        <begin position="1"/>
        <end position="94"/>
    </location>
</feature>